<dbReference type="AlphaFoldDB" id="A0A023B1J2"/>
<gene>
    <name evidence="1" type="ORF">GNI_133330</name>
</gene>
<reference evidence="1" key="1">
    <citation type="submission" date="2013-12" db="EMBL/GenBank/DDBJ databases">
        <authorList>
            <person name="Omoto C.K."/>
            <person name="Sibley D."/>
            <person name="Venepally P."/>
            <person name="Hadjithomas M."/>
            <person name="Karamycheva S."/>
            <person name="Brunk B."/>
            <person name="Roos D."/>
            <person name="Caler E."/>
            <person name="Lorenzi H."/>
        </authorList>
    </citation>
    <scope>NUCLEOTIDE SEQUENCE</scope>
</reference>
<sequence length="454" mass="49680">MNVNSKLIKKDIPVFVTLDELFPDIAKVRLAPRKTTVQRLITESCTPKRSKTADGSLRSRTTDLDNSEHVLYCVRSLSQNYSCNNDAVEITGDSLDDMADGIDISVAEDRTTDSRVAEDGTVDWSVVGSLDRLATEMQVVPRNFPEPDLSGNEKDLFLMLQTRNLDGEDLADGALVLPDETEEALLPASFENSSVADTLRSSGDSTASSSTYILVTTRPVSPCTSKRFPRPAWFKKNVALPRFNARTTAETASLIRDEERSQSSTANYNIDADVRAGSSHVTFSAQGKHSSLLAGDSSEVDQHVYNHMFEEQTCGKHVRGEQVCGKHVCGQHGQHACGQHACLDKPGDPDLKTVSGKRVISKDVSCTPSQVAFKLESRATFSKYFLMTFSSADTVESCSSAIPLRQLSSGFMEKAYGGRLEPCIESGYDSYPDGGGWLGRCGEKLTKWKSIDRT</sequence>
<proteinExistence type="predicted"/>
<dbReference type="GeneID" id="22914696"/>
<comment type="caution">
    <text evidence="1">The sequence shown here is derived from an EMBL/GenBank/DDBJ whole genome shotgun (WGS) entry which is preliminary data.</text>
</comment>
<organism evidence="1 2">
    <name type="scientific">Gregarina niphandrodes</name>
    <name type="common">Septate eugregarine</name>
    <dbReference type="NCBI Taxonomy" id="110365"/>
    <lineage>
        <taxon>Eukaryota</taxon>
        <taxon>Sar</taxon>
        <taxon>Alveolata</taxon>
        <taxon>Apicomplexa</taxon>
        <taxon>Conoidasida</taxon>
        <taxon>Gregarinasina</taxon>
        <taxon>Eugregarinorida</taxon>
        <taxon>Gregarinidae</taxon>
        <taxon>Gregarina</taxon>
    </lineage>
</organism>
<protein>
    <submittedName>
        <fullName evidence="1">Uncharacterized protein</fullName>
    </submittedName>
</protein>
<name>A0A023B1J2_GRENI</name>
<evidence type="ECO:0000313" key="2">
    <source>
        <dbReference type="Proteomes" id="UP000019763"/>
    </source>
</evidence>
<dbReference type="EMBL" id="AFNH02000991">
    <property type="protein sequence ID" value="EZG46765.1"/>
    <property type="molecule type" value="Genomic_DNA"/>
</dbReference>
<evidence type="ECO:0000313" key="1">
    <source>
        <dbReference type="EMBL" id="EZG46765.1"/>
    </source>
</evidence>
<dbReference type="RefSeq" id="XP_011132274.1">
    <property type="nucleotide sequence ID" value="XM_011133972.1"/>
</dbReference>
<dbReference type="Proteomes" id="UP000019763">
    <property type="component" value="Unassembled WGS sequence"/>
</dbReference>
<dbReference type="VEuPathDB" id="CryptoDB:GNI_133330"/>
<keyword evidence="2" id="KW-1185">Reference proteome</keyword>
<accession>A0A023B1J2</accession>